<evidence type="ECO:0000313" key="2">
    <source>
        <dbReference type="EMBL" id="MCU4754002.1"/>
    </source>
</evidence>
<protein>
    <submittedName>
        <fullName evidence="2">Uncharacterized protein</fullName>
    </submittedName>
</protein>
<evidence type="ECO:0000313" key="3">
    <source>
        <dbReference type="Proteomes" id="UP001321047"/>
    </source>
</evidence>
<feature type="region of interest" description="Disordered" evidence="1">
    <location>
        <begin position="1"/>
        <end position="30"/>
    </location>
</feature>
<dbReference type="Proteomes" id="UP001321047">
    <property type="component" value="Unassembled WGS sequence"/>
</dbReference>
<keyword evidence="3" id="KW-1185">Reference proteome</keyword>
<feature type="compositionally biased region" description="Polar residues" evidence="1">
    <location>
        <begin position="1"/>
        <end position="11"/>
    </location>
</feature>
<comment type="caution">
    <text evidence="2">The sequence shown here is derived from an EMBL/GenBank/DDBJ whole genome shotgun (WGS) entry which is preliminary data.</text>
</comment>
<evidence type="ECO:0000256" key="1">
    <source>
        <dbReference type="SAM" id="MobiDB-lite"/>
    </source>
</evidence>
<gene>
    <name evidence="2" type="ORF">OB919_18800</name>
</gene>
<dbReference type="RefSeq" id="WP_342810307.1">
    <property type="nucleotide sequence ID" value="NZ_JAOPJZ010000027.1"/>
</dbReference>
<organism evidence="2 3">
    <name type="scientific">Natronosalvus hydrolyticus</name>
    <dbReference type="NCBI Taxonomy" id="2979988"/>
    <lineage>
        <taxon>Archaea</taxon>
        <taxon>Methanobacteriati</taxon>
        <taxon>Methanobacteriota</taxon>
        <taxon>Stenosarchaea group</taxon>
        <taxon>Halobacteria</taxon>
        <taxon>Halobacteriales</taxon>
        <taxon>Natrialbaceae</taxon>
        <taxon>Natronosalvus</taxon>
    </lineage>
</organism>
<accession>A0AAP3E8L2</accession>
<dbReference type="EMBL" id="JAOPJZ010000027">
    <property type="protein sequence ID" value="MCU4754002.1"/>
    <property type="molecule type" value="Genomic_DNA"/>
</dbReference>
<name>A0AAP3E8L2_9EURY</name>
<dbReference type="AlphaFoldDB" id="A0AAP3E8L2"/>
<reference evidence="2 3" key="1">
    <citation type="submission" date="2022-09" db="EMBL/GenBank/DDBJ databases">
        <title>Enrichment on poylsaccharides allowed isolation of novel metabolic and taxonomic groups of Haloarchaea.</title>
        <authorList>
            <person name="Sorokin D.Y."/>
            <person name="Elcheninov A.G."/>
            <person name="Khizhniak T.V."/>
            <person name="Kolganova T.V."/>
            <person name="Kublanov I.V."/>
        </authorList>
    </citation>
    <scope>NUCLEOTIDE SEQUENCE [LARGE SCALE GENOMIC DNA]</scope>
    <source>
        <strain evidence="2 3">AArc-curdl1</strain>
    </source>
</reference>
<proteinExistence type="predicted"/>
<sequence>MDLTSIGQQTASNWCSDPDNSDDDSDNYDVRSDGTIVVNLGDDDVERAHTLARERNRSYLSGATTDDNWSEGKSGGDIHVQGLLAEIAMEIVYGVPVDESISAVGDGGIDGELETIDGETLAYDIKSREYDGPGAALLAKKDNVDIREEHPDVYIASYVDVDNRTVHIDGWLHYDEFVDESNIAEAKADWLDHINYEAPIGQLNEPWVPDN</sequence>